<dbReference type="EMBL" id="BMAO01020536">
    <property type="protein sequence ID" value="GFQ68127.1"/>
    <property type="molecule type" value="Genomic_DNA"/>
</dbReference>
<protein>
    <submittedName>
        <fullName evidence="1">Integrase catalytic domain-containing protein</fullName>
    </submittedName>
</protein>
<accession>A0A8X6F2D6</accession>
<sequence>MSIQMIIEHYDVPLEVMSMHLRMNVEKSIVNGLSNWIFVKGEQNSSDIVPRGSSVEELLKNRRLWHGPHWLTLSKENWRKSERLSQETTNEERRVKYIAIRYTSEFQTEEPILDINDVSSMSKAFRISAWTRRFINDMKLKKIELKTPLQAEEIKAAEEIRIKKVQAENFGIESNCLKDKYLLKYSKIRDLNPFPNEKGIVRISGRLHQSALSYHEKHPLF</sequence>
<name>A0A8X6F2D6_TRICU</name>
<dbReference type="OrthoDB" id="6425443at2759"/>
<proteinExistence type="predicted"/>
<organism evidence="1 2">
    <name type="scientific">Trichonephila clavata</name>
    <name type="common">Joro spider</name>
    <name type="synonym">Nephila clavata</name>
    <dbReference type="NCBI Taxonomy" id="2740835"/>
    <lineage>
        <taxon>Eukaryota</taxon>
        <taxon>Metazoa</taxon>
        <taxon>Ecdysozoa</taxon>
        <taxon>Arthropoda</taxon>
        <taxon>Chelicerata</taxon>
        <taxon>Arachnida</taxon>
        <taxon>Araneae</taxon>
        <taxon>Araneomorphae</taxon>
        <taxon>Entelegynae</taxon>
        <taxon>Araneoidea</taxon>
        <taxon>Nephilidae</taxon>
        <taxon>Trichonephila</taxon>
    </lineage>
</organism>
<keyword evidence="2" id="KW-1185">Reference proteome</keyword>
<gene>
    <name evidence="1" type="ORF">TNCT_375291</name>
</gene>
<evidence type="ECO:0000313" key="2">
    <source>
        <dbReference type="Proteomes" id="UP000887116"/>
    </source>
</evidence>
<dbReference type="AlphaFoldDB" id="A0A8X6F2D6"/>
<evidence type="ECO:0000313" key="1">
    <source>
        <dbReference type="EMBL" id="GFQ68127.1"/>
    </source>
</evidence>
<dbReference type="Proteomes" id="UP000887116">
    <property type="component" value="Unassembled WGS sequence"/>
</dbReference>
<dbReference type="PANTHER" id="PTHR47331">
    <property type="entry name" value="PHD-TYPE DOMAIN-CONTAINING PROTEIN"/>
    <property type="match status" value="1"/>
</dbReference>
<reference evidence="1" key="1">
    <citation type="submission" date="2020-07" db="EMBL/GenBank/DDBJ databases">
        <title>Multicomponent nature underlies the extraordinary mechanical properties of spider dragline silk.</title>
        <authorList>
            <person name="Kono N."/>
            <person name="Nakamura H."/>
            <person name="Mori M."/>
            <person name="Yoshida Y."/>
            <person name="Ohtoshi R."/>
            <person name="Malay A.D."/>
            <person name="Moran D.A.P."/>
            <person name="Tomita M."/>
            <person name="Numata K."/>
            <person name="Arakawa K."/>
        </authorList>
    </citation>
    <scope>NUCLEOTIDE SEQUENCE</scope>
</reference>
<comment type="caution">
    <text evidence="1">The sequence shown here is derived from an EMBL/GenBank/DDBJ whole genome shotgun (WGS) entry which is preliminary data.</text>
</comment>